<dbReference type="Pfam" id="PF04727">
    <property type="entry name" value="ELMO_CED12"/>
    <property type="match status" value="1"/>
</dbReference>
<reference evidence="7 8" key="1">
    <citation type="submission" date="2015-06" db="EMBL/GenBank/DDBJ databases">
        <title>Draft genome of the ant-associated black yeast Phialophora attae CBS 131958.</title>
        <authorList>
            <person name="Moreno L.F."/>
            <person name="Stielow B.J."/>
            <person name="de Hoog S."/>
            <person name="Vicente V.A."/>
            <person name="Weiss V.A."/>
            <person name="de Vries M."/>
            <person name="Cruz L.M."/>
            <person name="Souza E.M."/>
        </authorList>
    </citation>
    <scope>NUCLEOTIDE SEQUENCE [LARGE SCALE GENOMIC DNA]</scope>
    <source>
        <strain evidence="7 8">CBS 131958</strain>
    </source>
</reference>
<keyword evidence="2" id="KW-0581">Phagocytosis</keyword>
<dbReference type="EMBL" id="LFJN01000002">
    <property type="protein sequence ID" value="KPI45329.1"/>
    <property type="molecule type" value="Genomic_DNA"/>
</dbReference>
<feature type="region of interest" description="Disordered" evidence="5">
    <location>
        <begin position="340"/>
        <end position="376"/>
    </location>
</feature>
<dbReference type="Pfam" id="PF11841">
    <property type="entry name" value="ELMO_ARM"/>
    <property type="match status" value="1"/>
</dbReference>
<dbReference type="PROSITE" id="PS51335">
    <property type="entry name" value="ELMO"/>
    <property type="match status" value="1"/>
</dbReference>
<dbReference type="GeneID" id="28734489"/>
<evidence type="ECO:0000313" key="8">
    <source>
        <dbReference type="Proteomes" id="UP000038010"/>
    </source>
</evidence>
<feature type="domain" description="ELMO" evidence="6">
    <location>
        <begin position="337"/>
        <end position="518"/>
    </location>
</feature>
<dbReference type="GO" id="GO:0017124">
    <property type="term" value="F:SH3 domain binding"/>
    <property type="evidence" value="ECO:0007669"/>
    <property type="project" value="UniProtKB-KW"/>
</dbReference>
<dbReference type="InterPro" id="IPR011989">
    <property type="entry name" value="ARM-like"/>
</dbReference>
<keyword evidence="1" id="KW-0053">Apoptosis</keyword>
<evidence type="ECO:0000256" key="2">
    <source>
        <dbReference type="ARBA" id="ARBA00022907"/>
    </source>
</evidence>
<protein>
    <submittedName>
        <fullName evidence="7">Engulfment and cell motility protein 2</fullName>
    </submittedName>
</protein>
<dbReference type="Pfam" id="PF16457">
    <property type="entry name" value="PH_12"/>
    <property type="match status" value="1"/>
</dbReference>
<dbReference type="InterPro" id="IPR001849">
    <property type="entry name" value="PH_domain"/>
</dbReference>
<evidence type="ECO:0000259" key="6">
    <source>
        <dbReference type="PROSITE" id="PS51335"/>
    </source>
</evidence>
<dbReference type="PANTHER" id="PTHR12771:SF56">
    <property type="entry name" value="CED-12"/>
    <property type="match status" value="1"/>
</dbReference>
<dbReference type="Proteomes" id="UP000038010">
    <property type="component" value="Unassembled WGS sequence"/>
</dbReference>
<dbReference type="OrthoDB" id="28413at2759"/>
<sequence length="810" mass="91025">MSDSNSVDRTLSSDITSSEFSFGDYTSIASSTSIRAAADSSEFSVQNDAGHAHIFIERPTFLTDTRIENPAIAEIEHLRQRFRQMIMEGNSPASTPNPSDLLKALGSRDDPVRKMAAFKLQSLINDPSFAEMFVSSGGLPKLRLLVLESSGNTLAYGLASFARLLDVDQGWEAVDNAVVEKVMELVVCQPLVNILRGAMAILVAVVSRPYNEEQNGESDHSKKQVGGFAALKPALATYPQFLEMLVSRLSSADHALCANALQLINSLMRDAITNDAETEWPKFIKRIQDLGVIKAVYLLMKGTALQDLSHPLLEFQALTKILLRRWRDVPVDLQKPEHRRTIKAIHLSSNPEKSKPSDAGSGEEEPRKGHHPFKWRRLGFTSEQPENDFEATGFLGLMDLSDWIRRSQEEFQHYLLEQALAPEDSRAPLAQVSLTMTQVLFEHFEVDRNEEEESKNYLALESRSQNNEKIFKPLLLHWSRLHVAGLYAFLRLWKAAGANTGDFTKIADLVRILIESVVGGADRSKSIEEIEKEMAATDLKSLRQLQMEIMDLQFDDIWGHHLQPSKDELLNEATQLLCEQRIRCMLAGQWFPIDLEYPDHENGGPVQQDNLHAHSTYWRFIRLAADRRYLHWGDFEAREDPWPTVDQLSDKVDTTIITSVTSGIGEVGDDNSDDDGATKEGTINRVLINGILPSSRGKDSGHARNVSKVSKTSKHSNRQTERETVLLSFMPTSKQVASEWVDGLLFVLSQQAITAPTNKYINLIADMALKTRLLNLRYNEEDGMIGGMQGTEMPEIPSREGLDENYYYQI</sequence>
<feature type="region of interest" description="Disordered" evidence="5">
    <location>
        <begin position="692"/>
        <end position="722"/>
    </location>
</feature>
<dbReference type="STRING" id="1664694.A0A0N0NRX1"/>
<gene>
    <name evidence="7" type="ORF">AB675_2621</name>
</gene>
<dbReference type="RefSeq" id="XP_018005292.1">
    <property type="nucleotide sequence ID" value="XM_018142609.1"/>
</dbReference>
<dbReference type="AlphaFoldDB" id="A0A0N0NRX1"/>
<dbReference type="InterPro" id="IPR011993">
    <property type="entry name" value="PH-like_dom_sf"/>
</dbReference>
<evidence type="ECO:0000256" key="4">
    <source>
        <dbReference type="ARBA" id="ARBA00024863"/>
    </source>
</evidence>
<dbReference type="PANTHER" id="PTHR12771">
    <property type="entry name" value="ENGULFMENT AND CELL MOTILITY"/>
    <property type="match status" value="1"/>
</dbReference>
<proteinExistence type="predicted"/>
<comment type="caution">
    <text evidence="7">The sequence shown here is derived from an EMBL/GenBank/DDBJ whole genome shotgun (WGS) entry which is preliminary data.</text>
</comment>
<dbReference type="InterPro" id="IPR024574">
    <property type="entry name" value="ELMO_ARM"/>
</dbReference>
<accession>A0A0N0NRX1</accession>
<dbReference type="GO" id="GO:0005886">
    <property type="term" value="C:plasma membrane"/>
    <property type="evidence" value="ECO:0007669"/>
    <property type="project" value="TreeGrafter"/>
</dbReference>
<name>A0A0N0NRX1_9EURO</name>
<dbReference type="Gene3D" id="2.30.29.30">
    <property type="entry name" value="Pleckstrin-homology domain (PH domain)/Phosphotyrosine-binding domain (PTB)"/>
    <property type="match status" value="1"/>
</dbReference>
<dbReference type="GO" id="GO:0006915">
    <property type="term" value="P:apoptotic process"/>
    <property type="evidence" value="ECO:0007669"/>
    <property type="project" value="UniProtKB-KW"/>
</dbReference>
<dbReference type="InterPro" id="IPR050868">
    <property type="entry name" value="ELMO_domain-containing"/>
</dbReference>
<dbReference type="InterPro" id="IPR006816">
    <property type="entry name" value="ELMO_dom"/>
</dbReference>
<evidence type="ECO:0000256" key="5">
    <source>
        <dbReference type="SAM" id="MobiDB-lite"/>
    </source>
</evidence>
<dbReference type="Gene3D" id="1.25.10.10">
    <property type="entry name" value="Leucine-rich Repeat Variant"/>
    <property type="match status" value="1"/>
</dbReference>
<dbReference type="GO" id="GO:0007015">
    <property type="term" value="P:actin filament organization"/>
    <property type="evidence" value="ECO:0007669"/>
    <property type="project" value="TreeGrafter"/>
</dbReference>
<comment type="function">
    <text evidence="4">Involved in cytoskeletal rearrangements required for phagocytosis of apoptotic cells and cell motility. Acts in association with DOCK1 and CRK. Was initially proposed to be required in complex with DOCK1 to activate Rac Rho small GTPases. May enhance the guanine nucleotide exchange factor (GEF) activity of DOCK1.</text>
</comment>
<keyword evidence="8" id="KW-1185">Reference proteome</keyword>
<dbReference type="InterPro" id="IPR016024">
    <property type="entry name" value="ARM-type_fold"/>
</dbReference>
<evidence type="ECO:0000256" key="3">
    <source>
        <dbReference type="ARBA" id="ARBA00023036"/>
    </source>
</evidence>
<keyword evidence="3" id="KW-0729">SH3-binding</keyword>
<organism evidence="7 8">
    <name type="scientific">Cyphellophora attinorum</name>
    <dbReference type="NCBI Taxonomy" id="1664694"/>
    <lineage>
        <taxon>Eukaryota</taxon>
        <taxon>Fungi</taxon>
        <taxon>Dikarya</taxon>
        <taxon>Ascomycota</taxon>
        <taxon>Pezizomycotina</taxon>
        <taxon>Eurotiomycetes</taxon>
        <taxon>Chaetothyriomycetidae</taxon>
        <taxon>Chaetothyriales</taxon>
        <taxon>Cyphellophoraceae</taxon>
        <taxon>Cyphellophora</taxon>
    </lineage>
</organism>
<dbReference type="SUPFAM" id="SSF48371">
    <property type="entry name" value="ARM repeat"/>
    <property type="match status" value="1"/>
</dbReference>
<evidence type="ECO:0000313" key="7">
    <source>
        <dbReference type="EMBL" id="KPI45329.1"/>
    </source>
</evidence>
<evidence type="ECO:0000256" key="1">
    <source>
        <dbReference type="ARBA" id="ARBA00022703"/>
    </source>
</evidence>
<dbReference type="VEuPathDB" id="FungiDB:AB675_2621"/>